<reference evidence="3" key="1">
    <citation type="submission" date="2015-01" db="EMBL/GenBank/DDBJ databases">
        <authorList>
            <person name="Durling Mikael"/>
        </authorList>
    </citation>
    <scope>NUCLEOTIDE SEQUENCE</scope>
</reference>
<organism evidence="3">
    <name type="scientific">Bionectria ochroleuca</name>
    <name type="common">Gliocladium roseum</name>
    <dbReference type="NCBI Taxonomy" id="29856"/>
    <lineage>
        <taxon>Eukaryota</taxon>
        <taxon>Fungi</taxon>
        <taxon>Dikarya</taxon>
        <taxon>Ascomycota</taxon>
        <taxon>Pezizomycotina</taxon>
        <taxon>Sordariomycetes</taxon>
        <taxon>Hypocreomycetidae</taxon>
        <taxon>Hypocreales</taxon>
        <taxon>Bionectriaceae</taxon>
        <taxon>Clonostachys</taxon>
    </lineage>
</organism>
<feature type="transmembrane region" description="Helical" evidence="1">
    <location>
        <begin position="90"/>
        <end position="109"/>
    </location>
</feature>
<evidence type="ECO:0000256" key="1">
    <source>
        <dbReference type="SAM" id="Phobius"/>
    </source>
</evidence>
<keyword evidence="1" id="KW-0472">Membrane</keyword>
<name>A0A0B7JN97_BIOOC</name>
<dbReference type="AlphaFoldDB" id="A0A0B7JN97"/>
<dbReference type="Pfam" id="PF24803">
    <property type="entry name" value="DUF7704"/>
    <property type="match status" value="1"/>
</dbReference>
<accession>A0A0B7JN97</accession>
<gene>
    <name evidence="3" type="ORF">BN869_000000061_1</name>
</gene>
<evidence type="ECO:0000313" key="3">
    <source>
        <dbReference type="EMBL" id="CEO44006.1"/>
    </source>
</evidence>
<keyword evidence="1" id="KW-0812">Transmembrane</keyword>
<sequence>MALKQAQVGFQLPVVYSIFFLFIEPISALVGAFYSHFRQARYLELLNSTSAPQTGEPVPLGTSVAMSQLANMYLFFALNEAFVLRASPDIRIWRAVLLVLLIADVGHLYSMKDLGFQIYYDVGSWNAADWGNVPWVYMGAVLRLCFLGGVGLGKWKTLKTL</sequence>
<keyword evidence="1" id="KW-1133">Transmembrane helix</keyword>
<dbReference type="PANTHER" id="PTHR37019:SF1">
    <property type="entry name" value="EXPERA DOMAIN-CONTAINING PROTEIN"/>
    <property type="match status" value="1"/>
</dbReference>
<evidence type="ECO:0000259" key="2">
    <source>
        <dbReference type="Pfam" id="PF24803"/>
    </source>
</evidence>
<protein>
    <recommendedName>
        <fullName evidence="2">DUF7704 domain-containing protein</fullName>
    </recommendedName>
</protein>
<feature type="transmembrane region" description="Helical" evidence="1">
    <location>
        <begin position="135"/>
        <end position="155"/>
    </location>
</feature>
<dbReference type="InterPro" id="IPR056121">
    <property type="entry name" value="DUF7704"/>
</dbReference>
<feature type="transmembrane region" description="Helical" evidence="1">
    <location>
        <begin position="12"/>
        <end position="37"/>
    </location>
</feature>
<proteinExistence type="predicted"/>
<feature type="domain" description="DUF7704" evidence="2">
    <location>
        <begin position="11"/>
        <end position="150"/>
    </location>
</feature>
<dbReference type="EMBL" id="CDPU01000001">
    <property type="protein sequence ID" value="CEO44006.1"/>
    <property type="molecule type" value="Genomic_DNA"/>
</dbReference>
<dbReference type="PANTHER" id="PTHR37019">
    <property type="entry name" value="CHROMOSOME 1, WHOLE GENOME SHOTGUN SEQUENCE"/>
    <property type="match status" value="1"/>
</dbReference>